<dbReference type="GO" id="GO:0005743">
    <property type="term" value="C:mitochondrial inner membrane"/>
    <property type="evidence" value="ECO:0007669"/>
    <property type="project" value="UniProtKB-SubCell"/>
</dbReference>
<evidence type="ECO:0000313" key="18">
    <source>
        <dbReference type="Proteomes" id="UP001374579"/>
    </source>
</evidence>
<sequence>MATLGAPRQISPLIRFGRYAALFTGLVYGSYHLRSLTNKEEAIQEHENKLKVVRDARMKMEKERNTEVEMTALGRECGVVKG</sequence>
<dbReference type="PANTHER" id="PTHR12427:SF1">
    <property type="entry name" value="ATP SYNTHASE SUBUNIT E, MITOCHONDRIAL"/>
    <property type="match status" value="1"/>
</dbReference>
<reference evidence="17 18" key="1">
    <citation type="submission" date="2024-02" db="EMBL/GenBank/DDBJ databases">
        <title>Chromosome-scale genome assembly of the rough periwinkle Littorina saxatilis.</title>
        <authorList>
            <person name="De Jode A."/>
            <person name="Faria R."/>
            <person name="Formenti G."/>
            <person name="Sims Y."/>
            <person name="Smith T.P."/>
            <person name="Tracey A."/>
            <person name="Wood J.M.D."/>
            <person name="Zagrodzka Z.B."/>
            <person name="Johannesson K."/>
            <person name="Butlin R.K."/>
            <person name="Leder E.H."/>
        </authorList>
    </citation>
    <scope>NUCLEOTIDE SEQUENCE [LARGE SCALE GENOMIC DNA]</scope>
    <source>
        <strain evidence="17">Snail1</strain>
        <tissue evidence="17">Muscle</tissue>
    </source>
</reference>
<keyword evidence="5 15" id="KW-0375">Hydrogen ion transport</keyword>
<comment type="caution">
    <text evidence="17">The sequence shown here is derived from an EMBL/GenBank/DDBJ whole genome shotgun (WGS) entry which is preliminary data.</text>
</comment>
<organism evidence="17 18">
    <name type="scientific">Littorina saxatilis</name>
    <dbReference type="NCBI Taxonomy" id="31220"/>
    <lineage>
        <taxon>Eukaryota</taxon>
        <taxon>Metazoa</taxon>
        <taxon>Spiralia</taxon>
        <taxon>Lophotrochozoa</taxon>
        <taxon>Mollusca</taxon>
        <taxon>Gastropoda</taxon>
        <taxon>Caenogastropoda</taxon>
        <taxon>Littorinimorpha</taxon>
        <taxon>Littorinoidea</taxon>
        <taxon>Littorinidae</taxon>
        <taxon>Littorina</taxon>
    </lineage>
</organism>
<keyword evidence="11 15" id="KW-0066">ATP synthesis</keyword>
<evidence type="ECO:0000256" key="9">
    <source>
        <dbReference type="ARBA" id="ARBA00023128"/>
    </source>
</evidence>
<evidence type="ECO:0000256" key="11">
    <source>
        <dbReference type="ARBA" id="ARBA00023310"/>
    </source>
</evidence>
<keyword evidence="6 15" id="KW-0999">Mitochondrion inner membrane</keyword>
<keyword evidence="16" id="KW-0175">Coiled coil</keyword>
<evidence type="ECO:0000256" key="15">
    <source>
        <dbReference type="RuleBase" id="RU367005"/>
    </source>
</evidence>
<dbReference type="GO" id="GO:0015078">
    <property type="term" value="F:proton transmembrane transporter activity"/>
    <property type="evidence" value="ECO:0007669"/>
    <property type="project" value="InterPro"/>
</dbReference>
<gene>
    <name evidence="17" type="ORF">V1264_013537</name>
</gene>
<keyword evidence="4 15" id="KW-0138">CF(0)</keyword>
<evidence type="ECO:0000256" key="6">
    <source>
        <dbReference type="ARBA" id="ARBA00022792"/>
    </source>
</evidence>
<comment type="subcellular location">
    <subcellularLocation>
        <location evidence="1 15">Mitochondrion inner membrane</location>
    </subcellularLocation>
</comment>
<proteinExistence type="inferred from homology"/>
<evidence type="ECO:0000256" key="8">
    <source>
        <dbReference type="ARBA" id="ARBA00023065"/>
    </source>
</evidence>
<keyword evidence="7" id="KW-0007">Acetylation</keyword>
<evidence type="ECO:0000256" key="3">
    <source>
        <dbReference type="ARBA" id="ARBA00022448"/>
    </source>
</evidence>
<comment type="subunit">
    <text evidence="15">F-type ATPases have 2 components, CF(1) - the catalytic core - and CF(0) - the membrane proton channel. CF(1) and CF(0) have multiple subunits.</text>
</comment>
<dbReference type="EMBL" id="JBAMIC010000003">
    <property type="protein sequence ID" value="KAK7109507.1"/>
    <property type="molecule type" value="Genomic_DNA"/>
</dbReference>
<evidence type="ECO:0000313" key="17">
    <source>
        <dbReference type="EMBL" id="KAK7109507.1"/>
    </source>
</evidence>
<evidence type="ECO:0000256" key="4">
    <source>
        <dbReference type="ARBA" id="ARBA00022547"/>
    </source>
</evidence>
<protein>
    <recommendedName>
        <fullName evidence="14 15">ATP synthase F(0) complex subunit e, mitochondrial</fullName>
    </recommendedName>
</protein>
<keyword evidence="8 15" id="KW-0406">Ion transport</keyword>
<comment type="subunit">
    <text evidence="13">Component of the ATP synthase complex composed at least of ATP5F1A/subunit alpha, ATP5F1B/subunit beta, ATP5MC1/subunit c (homooctomer), MT-ATP6/subunit a, MT-ATP8/subunit 8, ATP5ME/subunit e, ATP5MF/subunit f, ATP5MG/subunit g, ATP5MK/subunit k, ATP5MJ/subunit j, ATP5F1C/subunit gamma, ATP5F1D/subunit delta, ATP5F1E/subunit epsilon, ATP5PF/subunit F6, ATP5PB/subunit b, ATP5PD/subunit d, ATP5PO/subunit OSCP. ATP synthase complex consists of a soluble F(1) head domain (subunits alpha(3) and beta(3)) - the catalytic core - and a membrane F(0) domain - the membrane proton channel (subunits c, a, 8, e, f, g, k and j). These two domains are linked by a central stalk (subunits gamma, delta, and epsilon) rotating inside the F1 region and a stationary peripheral stalk (subunits F6, b, d, and OSCP).</text>
</comment>
<comment type="similarity">
    <text evidence="2 15">Belongs to the ATPase e subunit family.</text>
</comment>
<evidence type="ECO:0000256" key="16">
    <source>
        <dbReference type="SAM" id="Coils"/>
    </source>
</evidence>
<evidence type="ECO:0000256" key="12">
    <source>
        <dbReference type="ARBA" id="ARBA00057306"/>
    </source>
</evidence>
<name>A0AAN9BPT2_9CAEN</name>
<comment type="function">
    <text evidence="12 15">Subunit e, of the mitochondrial membrane ATP synthase complex (F(1)F(0) ATP synthase or Complex V) that produces ATP from ADP in the presence of a proton gradient across the membrane which is generated by electron transport complexes of the respiratory chain. ATP synthase complex consist of a soluble F(1) head domain - the catalytic core - and a membrane F(1) domain - the membrane proton channel. These two domains are linked by a central stalk rotating inside the F(1) region and a stationary peripheral stalk. During catalysis, ATP synthesis in the catalytic domain of F(1) is coupled via a rotary mechanism of the central stalk subunits to proton translocation. In vivo, can only synthesize ATP although its ATP hydrolase activity can be activated artificially in vitro. Part of the complex F(0) domain.</text>
</comment>
<keyword evidence="9 15" id="KW-0496">Mitochondrion</keyword>
<evidence type="ECO:0000256" key="10">
    <source>
        <dbReference type="ARBA" id="ARBA00023136"/>
    </source>
</evidence>
<evidence type="ECO:0000256" key="1">
    <source>
        <dbReference type="ARBA" id="ARBA00004273"/>
    </source>
</evidence>
<dbReference type="GO" id="GO:0015986">
    <property type="term" value="P:proton motive force-driven ATP synthesis"/>
    <property type="evidence" value="ECO:0007669"/>
    <property type="project" value="InterPro"/>
</dbReference>
<keyword evidence="10" id="KW-0472">Membrane</keyword>
<dbReference type="PANTHER" id="PTHR12427">
    <property type="entry name" value="ATP SYNTHASE E CHAIN, MITOCHONDRIAL"/>
    <property type="match status" value="1"/>
</dbReference>
<keyword evidence="18" id="KW-1185">Reference proteome</keyword>
<dbReference type="GO" id="GO:0045259">
    <property type="term" value="C:proton-transporting ATP synthase complex"/>
    <property type="evidence" value="ECO:0007669"/>
    <property type="project" value="UniProtKB-UniRule"/>
</dbReference>
<keyword evidence="3 15" id="KW-0813">Transport</keyword>
<dbReference type="Pfam" id="PF05680">
    <property type="entry name" value="ATP-synt_E"/>
    <property type="match status" value="1"/>
</dbReference>
<dbReference type="AlphaFoldDB" id="A0AAN9BPT2"/>
<dbReference type="Proteomes" id="UP001374579">
    <property type="component" value="Unassembled WGS sequence"/>
</dbReference>
<evidence type="ECO:0000256" key="5">
    <source>
        <dbReference type="ARBA" id="ARBA00022781"/>
    </source>
</evidence>
<accession>A0AAN9BPT2</accession>
<evidence type="ECO:0000256" key="13">
    <source>
        <dbReference type="ARBA" id="ARBA00064647"/>
    </source>
</evidence>
<evidence type="ECO:0000256" key="2">
    <source>
        <dbReference type="ARBA" id="ARBA00007333"/>
    </source>
</evidence>
<evidence type="ECO:0000256" key="14">
    <source>
        <dbReference type="ARBA" id="ARBA00074682"/>
    </source>
</evidence>
<dbReference type="InterPro" id="IPR008386">
    <property type="entry name" value="ATP_synth_F0_esu_mt"/>
</dbReference>
<evidence type="ECO:0000256" key="7">
    <source>
        <dbReference type="ARBA" id="ARBA00022990"/>
    </source>
</evidence>
<feature type="coiled-coil region" evidence="16">
    <location>
        <begin position="36"/>
        <end position="63"/>
    </location>
</feature>